<dbReference type="GO" id="GO:0009897">
    <property type="term" value="C:external side of plasma membrane"/>
    <property type="evidence" value="ECO:0007669"/>
    <property type="project" value="TreeGrafter"/>
</dbReference>
<feature type="chain" id="PRO_5027138589" evidence="16">
    <location>
        <begin position="30"/>
        <end position="1204"/>
    </location>
</feature>
<dbReference type="KEGG" id="cgob:115028356"/>
<feature type="domain" description="VWFA" evidence="17">
    <location>
        <begin position="180"/>
        <end position="361"/>
    </location>
</feature>
<dbReference type="InterPro" id="IPR013649">
    <property type="entry name" value="Integrin_alpha_Ig-like_1"/>
</dbReference>
<evidence type="ECO:0000256" key="8">
    <source>
        <dbReference type="ARBA" id="ARBA00022889"/>
    </source>
</evidence>
<keyword evidence="18" id="KW-1185">Reference proteome</keyword>
<evidence type="ECO:0000256" key="9">
    <source>
        <dbReference type="ARBA" id="ARBA00022989"/>
    </source>
</evidence>
<dbReference type="InterPro" id="IPR028994">
    <property type="entry name" value="Integrin_alpha_N"/>
</dbReference>
<dbReference type="SUPFAM" id="SSF69318">
    <property type="entry name" value="Integrin alpha N-terminal domain"/>
    <property type="match status" value="1"/>
</dbReference>
<dbReference type="InterPro" id="IPR036465">
    <property type="entry name" value="vWFA_dom_sf"/>
</dbReference>
<evidence type="ECO:0000256" key="14">
    <source>
        <dbReference type="ARBA" id="ARBA00023180"/>
    </source>
</evidence>
<dbReference type="Pfam" id="PF01839">
    <property type="entry name" value="FG-GAP"/>
    <property type="match status" value="2"/>
</dbReference>
<dbReference type="CDD" id="cd01469">
    <property type="entry name" value="vWA_integrins_alpha_subunit"/>
    <property type="match status" value="1"/>
</dbReference>
<dbReference type="Proteomes" id="UP000504630">
    <property type="component" value="Chromosome 3"/>
</dbReference>
<reference evidence="19" key="1">
    <citation type="submission" date="2025-08" db="UniProtKB">
        <authorList>
            <consortium name="RefSeq"/>
        </authorList>
    </citation>
    <scope>IDENTIFICATION</scope>
</reference>
<dbReference type="PRINTS" id="PR00453">
    <property type="entry name" value="VWFADOMAIN"/>
</dbReference>
<dbReference type="SMART" id="SM00327">
    <property type="entry name" value="VWA"/>
    <property type="match status" value="1"/>
</dbReference>
<dbReference type="InterPro" id="IPR032695">
    <property type="entry name" value="Integrin_dom_sf"/>
</dbReference>
<dbReference type="PROSITE" id="PS50234">
    <property type="entry name" value="VWFA"/>
    <property type="match status" value="1"/>
</dbReference>
<dbReference type="Gene3D" id="2.60.40.1530">
    <property type="entry name" value="ntegrin, alpha v. Chain A, domain 4"/>
    <property type="match status" value="1"/>
</dbReference>
<keyword evidence="12" id="KW-1015">Disulfide bond</keyword>
<keyword evidence="11 16" id="KW-0472">Membrane</keyword>
<evidence type="ECO:0000256" key="6">
    <source>
        <dbReference type="ARBA" id="ARBA00022737"/>
    </source>
</evidence>
<dbReference type="InterPro" id="IPR002035">
    <property type="entry name" value="VWF_A"/>
</dbReference>
<dbReference type="GO" id="GO:0033627">
    <property type="term" value="P:cell adhesion mediated by integrin"/>
    <property type="evidence" value="ECO:0007669"/>
    <property type="project" value="TreeGrafter"/>
</dbReference>
<evidence type="ECO:0000313" key="18">
    <source>
        <dbReference type="Proteomes" id="UP000504630"/>
    </source>
</evidence>
<keyword evidence="10 16" id="KW-0401">Integrin</keyword>
<dbReference type="SUPFAM" id="SSF53300">
    <property type="entry name" value="vWA-like"/>
    <property type="match status" value="1"/>
</dbReference>
<feature type="repeat" description="FG-GAP" evidence="15">
    <location>
        <begin position="482"/>
        <end position="543"/>
    </location>
</feature>
<dbReference type="Gene3D" id="3.40.50.410">
    <property type="entry name" value="von Willebrand factor, type A domain"/>
    <property type="match status" value="1"/>
</dbReference>
<dbReference type="Pfam" id="PF08441">
    <property type="entry name" value="Integrin_A_Ig_1"/>
    <property type="match status" value="1"/>
</dbReference>
<comment type="subcellular location">
    <subcellularLocation>
        <location evidence="1 16">Membrane</location>
        <topology evidence="1 16">Single-pass type I membrane protein</topology>
    </subcellularLocation>
</comment>
<dbReference type="GeneID" id="115028356"/>
<dbReference type="FunFam" id="3.40.50.410:FF:000012">
    <property type="entry name" value="Integrin, alpha 10"/>
    <property type="match status" value="1"/>
</dbReference>
<gene>
    <name evidence="19" type="primary">itga11a</name>
</gene>
<dbReference type="SMART" id="SM00191">
    <property type="entry name" value="Int_alpha"/>
    <property type="match status" value="5"/>
</dbReference>
<evidence type="ECO:0000256" key="16">
    <source>
        <dbReference type="RuleBase" id="RU003762"/>
    </source>
</evidence>
<feature type="repeat" description="FG-GAP" evidence="15">
    <location>
        <begin position="35"/>
        <end position="97"/>
    </location>
</feature>
<proteinExistence type="inferred from homology"/>
<dbReference type="Pfam" id="PF00092">
    <property type="entry name" value="VWA"/>
    <property type="match status" value="1"/>
</dbReference>
<protein>
    <submittedName>
        <fullName evidence="19">Integrin alpha-11a</fullName>
    </submittedName>
</protein>
<evidence type="ECO:0000256" key="3">
    <source>
        <dbReference type="ARBA" id="ARBA00022692"/>
    </source>
</evidence>
<dbReference type="InterPro" id="IPR013519">
    <property type="entry name" value="Int_alpha_beta-p"/>
</dbReference>
<feature type="repeat" description="FG-GAP" evidence="15">
    <location>
        <begin position="607"/>
        <end position="667"/>
    </location>
</feature>
<dbReference type="GO" id="GO:0007160">
    <property type="term" value="P:cell-matrix adhesion"/>
    <property type="evidence" value="ECO:0007669"/>
    <property type="project" value="TreeGrafter"/>
</dbReference>
<dbReference type="Gene3D" id="2.130.10.130">
    <property type="entry name" value="Integrin alpha, N-terminal"/>
    <property type="match status" value="1"/>
</dbReference>
<dbReference type="GO" id="GO:0008305">
    <property type="term" value="C:integrin complex"/>
    <property type="evidence" value="ECO:0007669"/>
    <property type="project" value="InterPro"/>
</dbReference>
<dbReference type="Pfam" id="PF20805">
    <property type="entry name" value="Integrin_A_Ig_2"/>
    <property type="match status" value="1"/>
</dbReference>
<dbReference type="InterPro" id="IPR018184">
    <property type="entry name" value="Integrin_alpha_C_CS"/>
</dbReference>
<keyword evidence="6" id="KW-0677">Repeat</keyword>
<feature type="signal peptide" evidence="16">
    <location>
        <begin position="1"/>
        <end position="29"/>
    </location>
</feature>
<keyword evidence="5 16" id="KW-0732">Signal</keyword>
<comment type="similarity">
    <text evidence="2 16">Belongs to the integrin alpha chain family.</text>
</comment>
<dbReference type="FunFam" id="1.20.5.930:FF:000005">
    <property type="entry name" value="Integrin, alpha 10"/>
    <property type="match status" value="1"/>
</dbReference>
<evidence type="ECO:0000256" key="5">
    <source>
        <dbReference type="ARBA" id="ARBA00022729"/>
    </source>
</evidence>
<evidence type="ECO:0000259" key="17">
    <source>
        <dbReference type="PROSITE" id="PS50234"/>
    </source>
</evidence>
<dbReference type="PROSITE" id="PS51470">
    <property type="entry name" value="FG_GAP"/>
    <property type="match status" value="5"/>
</dbReference>
<keyword evidence="3 16" id="KW-0812">Transmembrane</keyword>
<keyword evidence="14" id="KW-0325">Glycoprotein</keyword>
<keyword evidence="8 16" id="KW-0130">Cell adhesion</keyword>
<evidence type="ECO:0000256" key="4">
    <source>
        <dbReference type="ARBA" id="ARBA00022723"/>
    </source>
</evidence>
<dbReference type="CTD" id="541475"/>
<organism evidence="18 19">
    <name type="scientific">Cottoperca gobio</name>
    <name type="common">Frogmouth</name>
    <name type="synonym">Aphritis gobio</name>
    <dbReference type="NCBI Taxonomy" id="56716"/>
    <lineage>
        <taxon>Eukaryota</taxon>
        <taxon>Metazoa</taxon>
        <taxon>Chordata</taxon>
        <taxon>Craniata</taxon>
        <taxon>Vertebrata</taxon>
        <taxon>Euteleostomi</taxon>
        <taxon>Actinopterygii</taxon>
        <taxon>Neopterygii</taxon>
        <taxon>Teleostei</taxon>
        <taxon>Neoteleostei</taxon>
        <taxon>Acanthomorphata</taxon>
        <taxon>Eupercaria</taxon>
        <taxon>Perciformes</taxon>
        <taxon>Notothenioidei</taxon>
        <taxon>Bovichtidae</taxon>
        <taxon>Cottoperca</taxon>
    </lineage>
</organism>
<keyword evidence="7" id="KW-0106">Calcium</keyword>
<dbReference type="InParanoid" id="A0A6J2S3X5"/>
<dbReference type="PRINTS" id="PR01185">
    <property type="entry name" value="INTEGRINA"/>
</dbReference>
<dbReference type="InterPro" id="IPR000413">
    <property type="entry name" value="Integrin_alpha"/>
</dbReference>
<dbReference type="FunFam" id="2.130.10.130:FF:000004">
    <property type="entry name" value="Integrin subunit alpha 10"/>
    <property type="match status" value="1"/>
</dbReference>
<dbReference type="RefSeq" id="XP_029317958.1">
    <property type="nucleotide sequence ID" value="XM_029462098.1"/>
</dbReference>
<dbReference type="GO" id="GO:0046872">
    <property type="term" value="F:metal ion binding"/>
    <property type="evidence" value="ECO:0007669"/>
    <property type="project" value="UniProtKB-KW"/>
</dbReference>
<dbReference type="FunCoup" id="A0A6J2S3X5">
    <property type="interactions" value="850"/>
</dbReference>
<feature type="transmembrane region" description="Helical" evidence="16">
    <location>
        <begin position="1157"/>
        <end position="1178"/>
    </location>
</feature>
<dbReference type="GO" id="GO:0098609">
    <property type="term" value="P:cell-cell adhesion"/>
    <property type="evidence" value="ECO:0007669"/>
    <property type="project" value="TreeGrafter"/>
</dbReference>
<dbReference type="InterPro" id="IPR048285">
    <property type="entry name" value="Integrin_alpha_Ig-like_2"/>
</dbReference>
<dbReference type="PANTHER" id="PTHR23220:SF21">
    <property type="entry name" value="INTEGRIN ALPHA-11"/>
    <property type="match status" value="1"/>
</dbReference>
<dbReference type="OrthoDB" id="5317514at2759"/>
<evidence type="ECO:0000256" key="11">
    <source>
        <dbReference type="ARBA" id="ARBA00023136"/>
    </source>
</evidence>
<dbReference type="PROSITE" id="PS00242">
    <property type="entry name" value="INTEGRIN_ALPHA"/>
    <property type="match status" value="1"/>
</dbReference>
<evidence type="ECO:0000313" key="19">
    <source>
        <dbReference type="RefSeq" id="XP_029317958.1"/>
    </source>
</evidence>
<evidence type="ECO:0000256" key="13">
    <source>
        <dbReference type="ARBA" id="ARBA00023170"/>
    </source>
</evidence>
<evidence type="ECO:0000256" key="7">
    <source>
        <dbReference type="ARBA" id="ARBA00022837"/>
    </source>
</evidence>
<evidence type="ECO:0000256" key="12">
    <source>
        <dbReference type="ARBA" id="ARBA00023157"/>
    </source>
</evidence>
<keyword evidence="13 16" id="KW-0675">Receptor</keyword>
<dbReference type="Gene3D" id="2.60.40.1460">
    <property type="entry name" value="Integrin domains. Chain A, domain 2"/>
    <property type="match status" value="1"/>
</dbReference>
<dbReference type="PANTHER" id="PTHR23220">
    <property type="entry name" value="INTEGRIN ALPHA"/>
    <property type="match status" value="1"/>
</dbReference>
<dbReference type="InterPro" id="IPR013517">
    <property type="entry name" value="FG-GAP"/>
</dbReference>
<dbReference type="GO" id="GO:0005178">
    <property type="term" value="F:integrin binding"/>
    <property type="evidence" value="ECO:0007669"/>
    <property type="project" value="TreeGrafter"/>
</dbReference>
<dbReference type="AlphaFoldDB" id="A0A6J2S3X5"/>
<keyword evidence="4" id="KW-0479">Metal-binding</keyword>
<sequence>MHTLMHACTGKHMEYYCFLLLWICSQQLGFHDCFNIDTKNPRIIKGSKQAQFGYTVQQHVAAGGEKWLLVGAPYEMNGPYQTGDIYKCSLSRRTNGNGCSKLNLGRISLTNVSERKDKMRLGMTLTSNPKDSSFVACGPLWSYECGSSYYSTGICSRVNASFKFSRTIAPAFQRCETYMDIVIVLDGSNSIYPWYEVQAFLINILQKFYIGPGQIQVGVVQYGEKVVHEFKLSDYKSVEEVVKRARSINQRGGEETNTALGINVARSQAFKQGGRRGAKKVMIVITDGESHDSVDLQQAIEDSEKDGITRYAIAVLGYYNRRGINPEAFLNEIKYIASDPDDNHFFNVTDESALKDIVDALGERIFSLEGTSKNGTAFGLQMSQAGFSAHNVEDGILVGAVGAYDWNGAVLKETRQGKVVPPKSSYTLEFPEELKNHGAYLGYTVTSVVSARNGRLLVAGAPRFNHTGKVIIFTLKNSGNLTILHSLKGQQIGSYYGSEIAPLDIDGDGITDNLLVAAPMFFNGGLEKGKVYIYRVTELNRFILEGALEIHNGGQNARFGSSLAPVPDLNGDGFNDLVVGAPLEDDHKGAIYVFFGQQNRILRKYKQRIAATDLAPGLLYFGRSIHGTMDMNNDGLVDLAVGSLGAAVLLWSQSVIRIYTTVRFEPSKINIFVKDCQRGGKDVTCMSAIVCFNITARTAITPTQEIGIKYNVSIAERRFNPRAVLDNPNKMQPQNLTLFAGEETCEHIYFHVMETTDYARPIVFSAQVGLQDPALGPVLDDSWPTVVRTELPFWNGCDEDDRCLPELALQSMTDLMTQNQFCALPVQSRAAFCRHLSEGGAEGSLRVLEANRRRMVVDVRLENKGENAYNARLNISYTPNLRFSSLIVKDNSDIKIECSAGDKLRNEKICNVSAPFMRAKTQVSFRLEFEFSRTVFLEHIRIILEARSDGEEIITADHFNEIYYSLKYEADLLFTRDSNPIRYDIKSELSLEEPGVIGPPFNFTFQIQNLGYFPVLDLQLNIEIPEMTKNGNQLLQLSDFSIDQRDGTRCLPPQHVAQSRASPEDLSRFSRLNRSNTLTLPIQCTVNVASYREIAVRLTGALRIDTLHALKFKILELGTSASVALPSSSPMFLHEERPVRHIILEIRKEGDYRIPNWIIIGSTLGGLLLLALLSLALWKLGFFRRQKRRDEDEQEANGKVAEER</sequence>
<dbReference type="Gene3D" id="2.60.40.1510">
    <property type="entry name" value="ntegrin, alpha v. Chain A, domain 3"/>
    <property type="match status" value="1"/>
</dbReference>
<feature type="repeat" description="FG-GAP" evidence="15">
    <location>
        <begin position="371"/>
        <end position="422"/>
    </location>
</feature>
<feature type="repeat" description="FG-GAP" evidence="15">
    <location>
        <begin position="545"/>
        <end position="603"/>
    </location>
</feature>
<dbReference type="SUPFAM" id="SSF69179">
    <property type="entry name" value="Integrin domains"/>
    <property type="match status" value="3"/>
</dbReference>
<name>A0A6J2S3X5_COTGO</name>
<evidence type="ECO:0000256" key="1">
    <source>
        <dbReference type="ARBA" id="ARBA00004479"/>
    </source>
</evidence>
<dbReference type="GO" id="GO:0007229">
    <property type="term" value="P:integrin-mediated signaling pathway"/>
    <property type="evidence" value="ECO:0007669"/>
    <property type="project" value="UniProtKB-KW"/>
</dbReference>
<evidence type="ECO:0000256" key="15">
    <source>
        <dbReference type="PROSITE-ProRule" id="PRU00803"/>
    </source>
</evidence>
<accession>A0A6J2S3X5</accession>
<evidence type="ECO:0000256" key="10">
    <source>
        <dbReference type="ARBA" id="ARBA00023037"/>
    </source>
</evidence>
<keyword evidence="9 16" id="KW-1133">Transmembrane helix</keyword>
<evidence type="ECO:0000256" key="2">
    <source>
        <dbReference type="ARBA" id="ARBA00008054"/>
    </source>
</evidence>
<dbReference type="Gene3D" id="1.20.5.930">
    <property type="entry name" value="Bicelle-embedded integrin alpha(iib) transmembrane segment"/>
    <property type="match status" value="1"/>
</dbReference>